<protein>
    <recommendedName>
        <fullName evidence="3">GNAT family N-acetyltransferase</fullName>
    </recommendedName>
</protein>
<reference evidence="1 2" key="1">
    <citation type="submission" date="2020-01" db="EMBL/GenBank/DDBJ databases">
        <title>Paenibacillus sp. nov., isolated from tomato rhizosphere.</title>
        <authorList>
            <person name="Weon H.-Y."/>
            <person name="Lee S.A."/>
        </authorList>
    </citation>
    <scope>NUCLEOTIDE SEQUENCE [LARGE SCALE GENOMIC DNA]</scope>
    <source>
        <strain evidence="1 2">12200R-189</strain>
    </source>
</reference>
<sequence>MDIVIRQFRASDIAAIVSLFYETVHAVNKRDYAREQLEDWAPPGEEAERAASWLASLARNRSCVAEIGGQLVGFRNCVRLDNFVMRKLL</sequence>
<dbReference type="EMBL" id="CP048209">
    <property type="protein sequence ID" value="QHT63237.1"/>
    <property type="molecule type" value="Genomic_DNA"/>
</dbReference>
<dbReference type="Proteomes" id="UP000476064">
    <property type="component" value="Chromosome"/>
</dbReference>
<dbReference type="RefSeq" id="WP_162359667.1">
    <property type="nucleotide sequence ID" value="NZ_CP048209.1"/>
</dbReference>
<evidence type="ECO:0000313" key="2">
    <source>
        <dbReference type="Proteomes" id="UP000476064"/>
    </source>
</evidence>
<dbReference type="Gene3D" id="3.40.630.30">
    <property type="match status" value="1"/>
</dbReference>
<accession>A0A6C0G312</accession>
<name>A0A6C0G312_9BACL</name>
<dbReference type="InterPro" id="IPR016181">
    <property type="entry name" value="Acyl_CoA_acyltransferase"/>
</dbReference>
<proteinExistence type="predicted"/>
<dbReference type="AlphaFoldDB" id="A0A6C0G312"/>
<dbReference type="SUPFAM" id="SSF55729">
    <property type="entry name" value="Acyl-CoA N-acyltransferases (Nat)"/>
    <property type="match status" value="1"/>
</dbReference>
<keyword evidence="2" id="KW-1185">Reference proteome</keyword>
<gene>
    <name evidence="1" type="ORF">GXP70_26935</name>
</gene>
<evidence type="ECO:0008006" key="3">
    <source>
        <dbReference type="Google" id="ProtNLM"/>
    </source>
</evidence>
<organism evidence="1 2">
    <name type="scientific">Paenibacillus lycopersici</name>
    <dbReference type="NCBI Taxonomy" id="2704462"/>
    <lineage>
        <taxon>Bacteria</taxon>
        <taxon>Bacillati</taxon>
        <taxon>Bacillota</taxon>
        <taxon>Bacilli</taxon>
        <taxon>Bacillales</taxon>
        <taxon>Paenibacillaceae</taxon>
        <taxon>Paenibacillus</taxon>
    </lineage>
</organism>
<evidence type="ECO:0000313" key="1">
    <source>
        <dbReference type="EMBL" id="QHT63237.1"/>
    </source>
</evidence>
<dbReference type="KEGG" id="plyc:GXP70_26935"/>